<name>A0A6B3N735_9CYAN</name>
<dbReference type="AlphaFoldDB" id="A0A6B3N735"/>
<evidence type="ECO:0000313" key="1">
    <source>
        <dbReference type="EMBL" id="NER26432.1"/>
    </source>
</evidence>
<accession>A0A6B3N735</accession>
<dbReference type="EMBL" id="JAAHFQ010000029">
    <property type="protein sequence ID" value="NER26432.1"/>
    <property type="molecule type" value="Genomic_DNA"/>
</dbReference>
<sequence>MRIKKTISIPQNEEYLIEKAKERCLVLGDEPVVADSQLFRIALQALLRIEPKILRECVEACPCPKPGLQNQNKRIRRKIAKTFPSNL</sequence>
<comment type="caution">
    <text evidence="1">The sequence shown here is derived from an EMBL/GenBank/DDBJ whole genome shotgun (WGS) entry which is preliminary data.</text>
</comment>
<organism evidence="1">
    <name type="scientific">Symploca sp. SIO1C4</name>
    <dbReference type="NCBI Taxonomy" id="2607765"/>
    <lineage>
        <taxon>Bacteria</taxon>
        <taxon>Bacillati</taxon>
        <taxon>Cyanobacteriota</taxon>
        <taxon>Cyanophyceae</taxon>
        <taxon>Coleofasciculales</taxon>
        <taxon>Coleofasciculaceae</taxon>
        <taxon>Symploca</taxon>
    </lineage>
</organism>
<reference evidence="1" key="1">
    <citation type="submission" date="2019-11" db="EMBL/GenBank/DDBJ databases">
        <title>Genomic insights into an expanded diversity of filamentous marine cyanobacteria reveals the extraordinary biosynthetic potential of Moorea and Okeania.</title>
        <authorList>
            <person name="Ferreira Leao T."/>
            <person name="Wang M."/>
            <person name="Moss N."/>
            <person name="Da Silva R."/>
            <person name="Sanders J."/>
            <person name="Nurk S."/>
            <person name="Gurevich A."/>
            <person name="Humphrey G."/>
            <person name="Reher R."/>
            <person name="Zhu Q."/>
            <person name="Belda-Ferre P."/>
            <person name="Glukhov E."/>
            <person name="Rex R."/>
            <person name="Dorrestein P.C."/>
            <person name="Knight R."/>
            <person name="Pevzner P."/>
            <person name="Gerwick W.H."/>
            <person name="Gerwick L."/>
        </authorList>
    </citation>
    <scope>NUCLEOTIDE SEQUENCE</scope>
    <source>
        <strain evidence="1">SIO1C4</strain>
    </source>
</reference>
<proteinExistence type="predicted"/>
<gene>
    <name evidence="1" type="ORF">F6J89_02095</name>
</gene>
<protein>
    <submittedName>
        <fullName evidence="1">Uncharacterized protein</fullName>
    </submittedName>
</protein>